<evidence type="ECO:0000313" key="2">
    <source>
        <dbReference type="Proteomes" id="UP001178507"/>
    </source>
</evidence>
<evidence type="ECO:0000313" key="1">
    <source>
        <dbReference type="EMBL" id="CAJ1379339.1"/>
    </source>
</evidence>
<gene>
    <name evidence="1" type="ORF">EVOR1521_LOCUS7606</name>
</gene>
<sequence>MRRCDVCKKKSKRPLIFDLISRKSDWHFRQHIACDTHQRGLRQLGEEERASNNSSGDLAPAAPDGPCQGFQLPSDGGKLSELLDSFRLYVSYASPSNFRHQYSAHISEQRWEIRRKDCAKSAPAPTRTCAACFSVASDKAIVRNVCRMRTKLFAAQLLRARLFRTEEEVAALLEGMPFIDAYKLAGKKDFTVIAGLKIAPLQKYVRAAFLSMPVSTVSPAMQLFIATTVQPSLKIETCGAEASKDLALQFTAALCAGQFGTVPESKLRLVAKIASGQLDRHPVIQGMIVAAVERCCREDAGKTTMRKANMTDEELGLVCEAGSALACMGVNSALRHFGVAHTARPASLASAHSLGLPHPCLALDDEVCLRMNWELLDGLLPRHEAAEGRRLVVAMDRTYLQRGLNPISMRQGRGLL</sequence>
<organism evidence="1 2">
    <name type="scientific">Effrenium voratum</name>
    <dbReference type="NCBI Taxonomy" id="2562239"/>
    <lineage>
        <taxon>Eukaryota</taxon>
        <taxon>Sar</taxon>
        <taxon>Alveolata</taxon>
        <taxon>Dinophyceae</taxon>
        <taxon>Suessiales</taxon>
        <taxon>Symbiodiniaceae</taxon>
        <taxon>Effrenium</taxon>
    </lineage>
</organism>
<dbReference type="Proteomes" id="UP001178507">
    <property type="component" value="Unassembled WGS sequence"/>
</dbReference>
<keyword evidence="2" id="KW-1185">Reference proteome</keyword>
<name>A0AA36I459_9DINO</name>
<dbReference type="AlphaFoldDB" id="A0AA36I459"/>
<dbReference type="EMBL" id="CAUJNA010000621">
    <property type="protein sequence ID" value="CAJ1379339.1"/>
    <property type="molecule type" value="Genomic_DNA"/>
</dbReference>
<accession>A0AA36I459</accession>
<reference evidence="1" key="1">
    <citation type="submission" date="2023-08" db="EMBL/GenBank/DDBJ databases">
        <authorList>
            <person name="Chen Y."/>
            <person name="Shah S."/>
            <person name="Dougan E. K."/>
            <person name="Thang M."/>
            <person name="Chan C."/>
        </authorList>
    </citation>
    <scope>NUCLEOTIDE SEQUENCE</scope>
</reference>
<protein>
    <submittedName>
        <fullName evidence="1">Uncharacterized protein</fullName>
    </submittedName>
</protein>
<proteinExistence type="predicted"/>
<comment type="caution">
    <text evidence="1">The sequence shown here is derived from an EMBL/GenBank/DDBJ whole genome shotgun (WGS) entry which is preliminary data.</text>
</comment>